<reference evidence="2" key="1">
    <citation type="submission" date="2022-11" db="UniProtKB">
        <authorList>
            <consortium name="WormBaseParasite"/>
        </authorList>
    </citation>
    <scope>IDENTIFICATION</scope>
</reference>
<protein>
    <submittedName>
        <fullName evidence="2">Uncharacterized protein</fullName>
    </submittedName>
</protein>
<dbReference type="Proteomes" id="UP000887566">
    <property type="component" value="Unplaced"/>
</dbReference>
<proteinExistence type="predicted"/>
<accession>A0A914XKM4</accession>
<keyword evidence="1" id="KW-1185">Reference proteome</keyword>
<dbReference type="WBParaSite" id="PSAMB.scaffold8894size5634.g31894.t1">
    <property type="protein sequence ID" value="PSAMB.scaffold8894size5634.g31894.t1"/>
    <property type="gene ID" value="PSAMB.scaffold8894size5634.g31894"/>
</dbReference>
<dbReference type="AlphaFoldDB" id="A0A914XKM4"/>
<evidence type="ECO:0000313" key="1">
    <source>
        <dbReference type="Proteomes" id="UP000887566"/>
    </source>
</evidence>
<sequence>MSSLSQSQLNTYLAEYDDVPAEARTLQNFGTVEFVPTSGGFQVTCQCTGSGDTCYLEFAKNNNQFLKKNTISETKPNKGAGTYNLITSAEITCDANGNNILNGQEIGKYACYSALHTNCESRLSKLSRGKVEEYNSVYNGVPGQEGVIRSLGGTEEVTRNDGFIETCKCSGAGDFCVFEFAGSFDDFLLKNTLSSAVENNGDNTYDLIRSPKITCDENGNNILQGQIVKKYTCYAVTFTN</sequence>
<evidence type="ECO:0000313" key="2">
    <source>
        <dbReference type="WBParaSite" id="PSAMB.scaffold8894size5634.g31894.t1"/>
    </source>
</evidence>
<organism evidence="1 2">
    <name type="scientific">Plectus sambesii</name>
    <dbReference type="NCBI Taxonomy" id="2011161"/>
    <lineage>
        <taxon>Eukaryota</taxon>
        <taxon>Metazoa</taxon>
        <taxon>Ecdysozoa</taxon>
        <taxon>Nematoda</taxon>
        <taxon>Chromadorea</taxon>
        <taxon>Plectida</taxon>
        <taxon>Plectina</taxon>
        <taxon>Plectoidea</taxon>
        <taxon>Plectidae</taxon>
        <taxon>Plectus</taxon>
    </lineage>
</organism>
<name>A0A914XKM4_9BILA</name>